<dbReference type="RefSeq" id="WP_090068079.1">
    <property type="nucleotide sequence ID" value="NZ_FOVR01000001.1"/>
</dbReference>
<reference evidence="2 3" key="1">
    <citation type="submission" date="2016-10" db="EMBL/GenBank/DDBJ databases">
        <authorList>
            <person name="de Groot N.N."/>
        </authorList>
    </citation>
    <scope>NUCLEOTIDE SEQUENCE [LARGE SCALE GENOMIC DNA]</scope>
    <source>
        <strain evidence="2 3">CGMCC 1.9157</strain>
    </source>
</reference>
<dbReference type="PANTHER" id="PTHR33221:SF4">
    <property type="entry name" value="HTH-TYPE TRANSCRIPTIONAL REPRESSOR NSRR"/>
    <property type="match status" value="1"/>
</dbReference>
<accession>A0A1I4ZYT1</accession>
<dbReference type="GO" id="GO:0003700">
    <property type="term" value="F:DNA-binding transcription factor activity"/>
    <property type="evidence" value="ECO:0007669"/>
    <property type="project" value="TreeGrafter"/>
</dbReference>
<dbReference type="Proteomes" id="UP000199236">
    <property type="component" value="Unassembled WGS sequence"/>
</dbReference>
<dbReference type="InterPro" id="IPR036390">
    <property type="entry name" value="WH_DNA-bd_sf"/>
</dbReference>
<dbReference type="SUPFAM" id="SSF46785">
    <property type="entry name" value="Winged helix' DNA-binding domain"/>
    <property type="match status" value="1"/>
</dbReference>
<dbReference type="Pfam" id="PF02082">
    <property type="entry name" value="Rrf2"/>
    <property type="match status" value="1"/>
</dbReference>
<sequence>MRLTQHSNYAMRLLMYCALKPEQTVRLAEIAEAYDISGHHLNKIAQRLVHIGAIHAIRGRNGGIRLAKDPKDINVGEIIRQTEENMLIVECFSEESNTCPLISECKFRTLLQNALEAFLKVLDSQTLADMVAQPDCLKPLLGMAEQIGGLGQMHRPDCA</sequence>
<name>A0A1I4ZYT1_9HYPH</name>
<dbReference type="PANTHER" id="PTHR33221">
    <property type="entry name" value="WINGED HELIX-TURN-HELIX TRANSCRIPTIONAL REGULATOR, RRF2 FAMILY"/>
    <property type="match status" value="1"/>
</dbReference>
<dbReference type="AlphaFoldDB" id="A0A1I4ZYT1"/>
<dbReference type="InterPro" id="IPR000944">
    <property type="entry name" value="Tscrpt_reg_Rrf2"/>
</dbReference>
<proteinExistence type="predicted"/>
<dbReference type="NCBIfam" id="TIGR00738">
    <property type="entry name" value="rrf2_super"/>
    <property type="match status" value="1"/>
</dbReference>
<dbReference type="OrthoDB" id="9802344at2"/>
<dbReference type="PROSITE" id="PS51197">
    <property type="entry name" value="HTH_RRF2_2"/>
    <property type="match status" value="1"/>
</dbReference>
<evidence type="ECO:0000256" key="1">
    <source>
        <dbReference type="ARBA" id="ARBA00023125"/>
    </source>
</evidence>
<organism evidence="2 3">
    <name type="scientific">Cohaesibacter marisflavi</name>
    <dbReference type="NCBI Taxonomy" id="655353"/>
    <lineage>
        <taxon>Bacteria</taxon>
        <taxon>Pseudomonadati</taxon>
        <taxon>Pseudomonadota</taxon>
        <taxon>Alphaproteobacteria</taxon>
        <taxon>Hyphomicrobiales</taxon>
        <taxon>Cohaesibacteraceae</taxon>
    </lineage>
</organism>
<keyword evidence="1" id="KW-0238">DNA-binding</keyword>
<keyword evidence="3" id="KW-1185">Reference proteome</keyword>
<dbReference type="Gene3D" id="1.10.10.10">
    <property type="entry name" value="Winged helix-like DNA-binding domain superfamily/Winged helix DNA-binding domain"/>
    <property type="match status" value="1"/>
</dbReference>
<protein>
    <submittedName>
        <fullName evidence="2">Transcriptional regulator, BadM/Rrf2 family</fullName>
    </submittedName>
</protein>
<evidence type="ECO:0000313" key="3">
    <source>
        <dbReference type="Proteomes" id="UP000199236"/>
    </source>
</evidence>
<evidence type="ECO:0000313" key="2">
    <source>
        <dbReference type="EMBL" id="SFN55270.1"/>
    </source>
</evidence>
<dbReference type="InterPro" id="IPR036388">
    <property type="entry name" value="WH-like_DNA-bd_sf"/>
</dbReference>
<dbReference type="GO" id="GO:0003677">
    <property type="term" value="F:DNA binding"/>
    <property type="evidence" value="ECO:0007669"/>
    <property type="project" value="UniProtKB-KW"/>
</dbReference>
<gene>
    <name evidence="2" type="ORF">SAMN04488056_101276</name>
</gene>
<dbReference type="EMBL" id="FOVR01000001">
    <property type="protein sequence ID" value="SFN55270.1"/>
    <property type="molecule type" value="Genomic_DNA"/>
</dbReference>
<dbReference type="GO" id="GO:0005829">
    <property type="term" value="C:cytosol"/>
    <property type="evidence" value="ECO:0007669"/>
    <property type="project" value="TreeGrafter"/>
</dbReference>
<dbReference type="STRING" id="655353.SAMN04488056_101276"/>